<dbReference type="GO" id="GO:0008483">
    <property type="term" value="F:transaminase activity"/>
    <property type="evidence" value="ECO:0007669"/>
    <property type="project" value="UniProtKB-KW"/>
</dbReference>
<proteinExistence type="inferred from homology"/>
<evidence type="ECO:0000256" key="2">
    <source>
        <dbReference type="ARBA" id="ARBA00007441"/>
    </source>
</evidence>
<dbReference type="InterPro" id="IPR050596">
    <property type="entry name" value="AspAT/PAT-like"/>
</dbReference>
<evidence type="ECO:0000256" key="3">
    <source>
        <dbReference type="ARBA" id="ARBA00022576"/>
    </source>
</evidence>
<dbReference type="Gene3D" id="3.90.1150.10">
    <property type="entry name" value="Aspartate Aminotransferase, domain 1"/>
    <property type="match status" value="1"/>
</dbReference>
<sequence length="319" mass="34849">MQVSQMAAGLSGSEIIRIGNQVSEQVRQGANICNLTIGDFDPAIFPIPAELNAGIQQAYQQGHTNYPPAAGISELRQAISEFLKTRQGLEYGPNDILIAGGSRPLIYATYRALVDPGDRVIFPLPSWNNNHYCHLTGAMPVAVDTLPENNFMPTAADLAPYLADATLLALCSPLNPTGTVFTKEGLEEICDLVLAENKRRSTHEKPLYILYDQIYWLLTFGNTKHYDPVSLRPELRDYVVYIDGTSKCFAATGVRVGYSFGPTAIIEKMKSILGHVGAWAPKAEQVATAHFLTETAAVDAFINGMKTKLQDSLVAFLRA</sequence>
<name>A0ABW2U9X3_9BACT</name>
<dbReference type="EMBL" id="JBHTEK010000001">
    <property type="protein sequence ID" value="MFC7668921.1"/>
    <property type="molecule type" value="Genomic_DNA"/>
</dbReference>
<dbReference type="InterPro" id="IPR015422">
    <property type="entry name" value="PyrdxlP-dep_Trfase_small"/>
</dbReference>
<reference evidence="8" key="1">
    <citation type="journal article" date="2019" name="Int. J. Syst. Evol. Microbiol.">
        <title>The Global Catalogue of Microorganisms (GCM) 10K type strain sequencing project: providing services to taxonomists for standard genome sequencing and annotation.</title>
        <authorList>
            <consortium name="The Broad Institute Genomics Platform"/>
            <consortium name="The Broad Institute Genome Sequencing Center for Infectious Disease"/>
            <person name="Wu L."/>
            <person name="Ma J."/>
        </authorList>
    </citation>
    <scope>NUCLEOTIDE SEQUENCE [LARGE SCALE GENOMIC DNA]</scope>
    <source>
        <strain evidence="8">JCM 19635</strain>
    </source>
</reference>
<dbReference type="SUPFAM" id="SSF53383">
    <property type="entry name" value="PLP-dependent transferases"/>
    <property type="match status" value="1"/>
</dbReference>
<comment type="cofactor">
    <cofactor evidence="1">
        <name>pyridoxal 5'-phosphate</name>
        <dbReference type="ChEBI" id="CHEBI:597326"/>
    </cofactor>
</comment>
<evidence type="ECO:0000259" key="6">
    <source>
        <dbReference type="Pfam" id="PF00155"/>
    </source>
</evidence>
<dbReference type="CDD" id="cd00609">
    <property type="entry name" value="AAT_like"/>
    <property type="match status" value="1"/>
</dbReference>
<dbReference type="InterPro" id="IPR015424">
    <property type="entry name" value="PyrdxlP-dep_Trfase"/>
</dbReference>
<feature type="domain" description="Aminotransferase class I/classII large" evidence="6">
    <location>
        <begin position="31"/>
        <end position="313"/>
    </location>
</feature>
<keyword evidence="8" id="KW-1185">Reference proteome</keyword>
<keyword evidence="4" id="KW-0808">Transferase</keyword>
<organism evidence="7 8">
    <name type="scientific">Hymenobacter humi</name>
    <dbReference type="NCBI Taxonomy" id="1411620"/>
    <lineage>
        <taxon>Bacteria</taxon>
        <taxon>Pseudomonadati</taxon>
        <taxon>Bacteroidota</taxon>
        <taxon>Cytophagia</taxon>
        <taxon>Cytophagales</taxon>
        <taxon>Hymenobacteraceae</taxon>
        <taxon>Hymenobacter</taxon>
    </lineage>
</organism>
<gene>
    <name evidence="7" type="ORF">ACFQT0_17300</name>
</gene>
<evidence type="ECO:0000313" key="8">
    <source>
        <dbReference type="Proteomes" id="UP001596513"/>
    </source>
</evidence>
<dbReference type="Proteomes" id="UP001596513">
    <property type="component" value="Unassembled WGS sequence"/>
</dbReference>
<evidence type="ECO:0000313" key="7">
    <source>
        <dbReference type="EMBL" id="MFC7668921.1"/>
    </source>
</evidence>
<comment type="similarity">
    <text evidence="2">Belongs to the class-I pyridoxal-phosphate-dependent aminotransferase family.</text>
</comment>
<dbReference type="InterPro" id="IPR004839">
    <property type="entry name" value="Aminotransferase_I/II_large"/>
</dbReference>
<evidence type="ECO:0000256" key="1">
    <source>
        <dbReference type="ARBA" id="ARBA00001933"/>
    </source>
</evidence>
<dbReference type="Pfam" id="PF00155">
    <property type="entry name" value="Aminotran_1_2"/>
    <property type="match status" value="1"/>
</dbReference>
<evidence type="ECO:0000256" key="5">
    <source>
        <dbReference type="ARBA" id="ARBA00022898"/>
    </source>
</evidence>
<accession>A0ABW2U9X3</accession>
<evidence type="ECO:0000256" key="4">
    <source>
        <dbReference type="ARBA" id="ARBA00022679"/>
    </source>
</evidence>
<dbReference type="RefSeq" id="WP_380204449.1">
    <property type="nucleotide sequence ID" value="NZ_JBHTEK010000001.1"/>
</dbReference>
<dbReference type="InterPro" id="IPR015421">
    <property type="entry name" value="PyrdxlP-dep_Trfase_major"/>
</dbReference>
<dbReference type="PANTHER" id="PTHR46383:SF1">
    <property type="entry name" value="ASPARTATE AMINOTRANSFERASE"/>
    <property type="match status" value="1"/>
</dbReference>
<dbReference type="Gene3D" id="3.40.640.10">
    <property type="entry name" value="Type I PLP-dependent aspartate aminotransferase-like (Major domain)"/>
    <property type="match status" value="1"/>
</dbReference>
<keyword evidence="5" id="KW-0663">Pyridoxal phosphate</keyword>
<protein>
    <submittedName>
        <fullName evidence="7">Pyridoxal phosphate-dependent aminotransferase</fullName>
    </submittedName>
</protein>
<keyword evidence="3 7" id="KW-0032">Aminotransferase</keyword>
<dbReference type="PANTHER" id="PTHR46383">
    <property type="entry name" value="ASPARTATE AMINOTRANSFERASE"/>
    <property type="match status" value="1"/>
</dbReference>
<comment type="caution">
    <text evidence="7">The sequence shown here is derived from an EMBL/GenBank/DDBJ whole genome shotgun (WGS) entry which is preliminary data.</text>
</comment>